<keyword evidence="5" id="KW-0418">Kinase</keyword>
<dbReference type="Gene3D" id="1.25.40.20">
    <property type="entry name" value="Ankyrin repeat-containing domain"/>
    <property type="match status" value="3"/>
</dbReference>
<dbReference type="InterPro" id="IPR036770">
    <property type="entry name" value="Ankyrin_rpt-contain_sf"/>
</dbReference>
<feature type="repeat" description="ANK" evidence="3">
    <location>
        <begin position="781"/>
        <end position="813"/>
    </location>
</feature>
<feature type="region of interest" description="Disordered" evidence="4">
    <location>
        <begin position="348"/>
        <end position="393"/>
    </location>
</feature>
<evidence type="ECO:0000313" key="5">
    <source>
        <dbReference type="EMBL" id="OLQ06149.1"/>
    </source>
</evidence>
<feature type="repeat" description="ANK" evidence="3">
    <location>
        <begin position="715"/>
        <end position="747"/>
    </location>
</feature>
<feature type="region of interest" description="Disordered" evidence="4">
    <location>
        <begin position="138"/>
        <end position="170"/>
    </location>
</feature>
<proteinExistence type="predicted"/>
<dbReference type="PROSITE" id="PS50297">
    <property type="entry name" value="ANK_REP_REGION"/>
    <property type="match status" value="6"/>
</dbReference>
<keyword evidence="6" id="KW-1185">Reference proteome</keyword>
<evidence type="ECO:0000313" key="6">
    <source>
        <dbReference type="Proteomes" id="UP000186817"/>
    </source>
</evidence>
<evidence type="ECO:0000256" key="4">
    <source>
        <dbReference type="SAM" id="MobiDB-lite"/>
    </source>
</evidence>
<keyword evidence="1" id="KW-0677">Repeat</keyword>
<accession>A0A1Q9EFG7</accession>
<name>A0A1Q9EFG7_SYMMI</name>
<dbReference type="InterPro" id="IPR002110">
    <property type="entry name" value="Ankyrin_rpt"/>
</dbReference>
<comment type="caution">
    <text evidence="5">The sequence shown here is derived from an EMBL/GenBank/DDBJ whole genome shotgun (WGS) entry which is preliminary data.</text>
</comment>
<feature type="repeat" description="ANK" evidence="3">
    <location>
        <begin position="748"/>
        <end position="780"/>
    </location>
</feature>
<dbReference type="OrthoDB" id="194358at2759"/>
<feature type="compositionally biased region" description="Polar residues" evidence="4">
    <location>
        <begin position="357"/>
        <end position="368"/>
    </location>
</feature>
<dbReference type="PANTHER" id="PTHR24126">
    <property type="entry name" value="ANKYRIN REPEAT, PH AND SEC7 DOMAIN CONTAINING PROTEIN SECG-RELATED"/>
    <property type="match status" value="1"/>
</dbReference>
<dbReference type="SMART" id="SM00248">
    <property type="entry name" value="ANK"/>
    <property type="match status" value="6"/>
</dbReference>
<dbReference type="CDD" id="cd17039">
    <property type="entry name" value="Ubl_ubiquitin_like"/>
    <property type="match status" value="1"/>
</dbReference>
<dbReference type="SUPFAM" id="SSF48403">
    <property type="entry name" value="Ankyrin repeat"/>
    <property type="match status" value="1"/>
</dbReference>
<dbReference type="AlphaFoldDB" id="A0A1Q9EFG7"/>
<dbReference type="Pfam" id="PF12796">
    <property type="entry name" value="Ank_2"/>
    <property type="match status" value="2"/>
</dbReference>
<protein>
    <submittedName>
        <fullName evidence="5">Kinase D-interacting substrate of 220 kDa</fullName>
    </submittedName>
</protein>
<feature type="repeat" description="ANK" evidence="3">
    <location>
        <begin position="682"/>
        <end position="714"/>
    </location>
</feature>
<evidence type="ECO:0000256" key="2">
    <source>
        <dbReference type="ARBA" id="ARBA00023043"/>
    </source>
</evidence>
<keyword evidence="5" id="KW-0808">Transferase</keyword>
<feature type="repeat" description="ANK" evidence="3">
    <location>
        <begin position="847"/>
        <end position="879"/>
    </location>
</feature>
<dbReference type="PRINTS" id="PR01415">
    <property type="entry name" value="ANKYRIN"/>
</dbReference>
<feature type="compositionally biased region" description="Basic residues" evidence="4">
    <location>
        <begin position="509"/>
        <end position="518"/>
    </location>
</feature>
<reference evidence="5 6" key="1">
    <citation type="submission" date="2016-02" db="EMBL/GenBank/DDBJ databases">
        <title>Genome analysis of coral dinoflagellate symbionts highlights evolutionary adaptations to a symbiotic lifestyle.</title>
        <authorList>
            <person name="Aranda M."/>
            <person name="Li Y."/>
            <person name="Liew Y.J."/>
            <person name="Baumgarten S."/>
            <person name="Simakov O."/>
            <person name="Wilson M."/>
            <person name="Piel J."/>
            <person name="Ashoor H."/>
            <person name="Bougouffa S."/>
            <person name="Bajic V.B."/>
            <person name="Ryu T."/>
            <person name="Ravasi T."/>
            <person name="Bayer T."/>
            <person name="Micklem G."/>
            <person name="Kim H."/>
            <person name="Bhak J."/>
            <person name="Lajeunesse T.C."/>
            <person name="Voolstra C.R."/>
        </authorList>
    </citation>
    <scope>NUCLEOTIDE SEQUENCE [LARGE SCALE GENOMIC DNA]</scope>
    <source>
        <strain evidence="5 6">CCMP2467</strain>
    </source>
</reference>
<gene>
    <name evidence="5" type="primary">kidins220</name>
    <name evidence="5" type="ORF">AK812_SmicGene10610</name>
</gene>
<keyword evidence="2 3" id="KW-0040">ANK repeat</keyword>
<dbReference type="Pfam" id="PF00023">
    <property type="entry name" value="Ank"/>
    <property type="match status" value="1"/>
</dbReference>
<dbReference type="Proteomes" id="UP000186817">
    <property type="component" value="Unassembled WGS sequence"/>
</dbReference>
<organism evidence="5 6">
    <name type="scientific">Symbiodinium microadriaticum</name>
    <name type="common">Dinoflagellate</name>
    <name type="synonym">Zooxanthella microadriatica</name>
    <dbReference type="NCBI Taxonomy" id="2951"/>
    <lineage>
        <taxon>Eukaryota</taxon>
        <taxon>Sar</taxon>
        <taxon>Alveolata</taxon>
        <taxon>Dinophyceae</taxon>
        <taxon>Suessiales</taxon>
        <taxon>Symbiodiniaceae</taxon>
        <taxon>Symbiodinium</taxon>
    </lineage>
</organism>
<dbReference type="PANTHER" id="PTHR24126:SF14">
    <property type="entry name" value="ANK_REP_REGION DOMAIN-CONTAINING PROTEIN"/>
    <property type="match status" value="1"/>
</dbReference>
<sequence length="1136" mass="125990">MNTLSTHDDFENALKAIKAEVPSLNYTDDTRDCYIPRRRLRYWFNSTKSPKVCKVVPASTSTRRTKRSASKWLQPYVPHERAIIMNTLSTHGDFLNALKAIKAKVPSLNYTDHIRDFYIPRRRLLCWFNSTKSRNVCKVPPASTSTRRTKRSANECLQSSSDQDRPLNNPWEHEASKFFAAKEKKPTLRTADMEERDLDHEWTNTSSWTFCPACGRHRPKTQIVWNNVVPCLHGCDKTAKTLLLPFTGDMLAHHDAADAVSKTLLGHADVKCFQVIDLFVDYKNRRGGKAEITSKQKSSVVRAEWRETSLLGATRSAAAEYIFLWLMDNNMTYRHYVTVHDELCRKGSDPVAPCSPPTQLRQPRQSSPVRIAPPVDSSQARPRSTSSHRRAKEYRVEVISDARVHELTGEKVSREKKSAKCPPSPALLLYPGFDEEEEADEDYEVEDALLTGLGGLNDGLNDVSESSDESEIRDRLKQRLQLTGKPRPSSPPHPKGRETAGGSQAPHPGHGHPPPHRRGFGGVELYLKWVQLQALEERDGECRALRAVRARSVAAATQTDGSQLLTEAPCFGGSRQPPPRMMSGEEVASMPVVDLSDVKTLKQQLNWLHGLPSRFRQRLFLCGNPLDDSASLDSPVELELVLLPLSAEAHVDKLLTASVNGSVCQVEAVLQRPQHPDVVDVDGSSPLLLASAYGHLEVVRLLLEASADTNFKNHGGLTGVMLASQGGHVEIMRLLLEECADKNLKDNDGVTATMMASAQGHIEALRLLLQAGVDKNSSQKDGVTAFMLASQQGHVNIVRLLLEAGADMNLANRVGHTALMLASRRGHIEVLHLLLEACADKNWQADDGVTATMMASCQGHIEALRLLVEAGAEKNMANNDGDTALFFRFSFWPPGSSSRAPGGRRGHEFGQQGWLHGRDISCSAGPRGSLAPACGGRLQQKQATQETASWHRDLWWYLKEAMLKTFMGEACKRLADHGMMQSMRGFIGFSQEDVVDPFGRMEGSYDKDEKEEERFLLGLVKEGGEAEARDMRTSPARMREYLTSGALRTLNLRYLLKERLAASFRMNAHLASLVLVPKSRLKRQQAVAGAALRSQRQSELQRLFFYMTFGGPGSLLAYTGLAFKNGNTASACANCT</sequence>
<feature type="compositionally biased region" description="Polar residues" evidence="4">
    <location>
        <begin position="376"/>
        <end position="385"/>
    </location>
</feature>
<feature type="repeat" description="ANK" evidence="3">
    <location>
        <begin position="814"/>
        <end position="846"/>
    </location>
</feature>
<evidence type="ECO:0000256" key="3">
    <source>
        <dbReference type="PROSITE-ProRule" id="PRU00023"/>
    </source>
</evidence>
<evidence type="ECO:0000256" key="1">
    <source>
        <dbReference type="ARBA" id="ARBA00022737"/>
    </source>
</evidence>
<feature type="region of interest" description="Disordered" evidence="4">
    <location>
        <begin position="453"/>
        <end position="518"/>
    </location>
</feature>
<dbReference type="EMBL" id="LSRX01000166">
    <property type="protein sequence ID" value="OLQ06149.1"/>
    <property type="molecule type" value="Genomic_DNA"/>
</dbReference>
<dbReference type="GO" id="GO:0016301">
    <property type="term" value="F:kinase activity"/>
    <property type="evidence" value="ECO:0007669"/>
    <property type="project" value="UniProtKB-KW"/>
</dbReference>
<dbReference type="PROSITE" id="PS50088">
    <property type="entry name" value="ANK_REPEAT"/>
    <property type="match status" value="6"/>
</dbReference>